<feature type="region of interest" description="Disordered" evidence="1">
    <location>
        <begin position="328"/>
        <end position="366"/>
    </location>
</feature>
<reference evidence="2 3" key="1">
    <citation type="journal article" date="2010" name="Proc. Natl. Acad. Sci. U.S.A.">
        <title>Insights into evolution of multicellular fungi from the assembled chromosomes of the mushroom Coprinopsis cinerea (Coprinus cinereus).</title>
        <authorList>
            <person name="Stajich J.E."/>
            <person name="Wilke S.K."/>
            <person name="Ahren D."/>
            <person name="Au C.H."/>
            <person name="Birren B.W."/>
            <person name="Borodovsky M."/>
            <person name="Burns C."/>
            <person name="Canback B."/>
            <person name="Casselton L.A."/>
            <person name="Cheng C.K."/>
            <person name="Deng J."/>
            <person name="Dietrich F.S."/>
            <person name="Fargo D.C."/>
            <person name="Farman M.L."/>
            <person name="Gathman A.C."/>
            <person name="Goldberg J."/>
            <person name="Guigo R."/>
            <person name="Hoegger P.J."/>
            <person name="Hooker J.B."/>
            <person name="Huggins A."/>
            <person name="James T.Y."/>
            <person name="Kamada T."/>
            <person name="Kilaru S."/>
            <person name="Kodira C."/>
            <person name="Kues U."/>
            <person name="Kupfer D."/>
            <person name="Kwan H.S."/>
            <person name="Lomsadze A."/>
            <person name="Li W."/>
            <person name="Lilly W.W."/>
            <person name="Ma L.J."/>
            <person name="Mackey A.J."/>
            <person name="Manning G."/>
            <person name="Martin F."/>
            <person name="Muraguchi H."/>
            <person name="Natvig D.O."/>
            <person name="Palmerini H."/>
            <person name="Ramesh M.A."/>
            <person name="Rehmeyer C.J."/>
            <person name="Roe B.A."/>
            <person name="Shenoy N."/>
            <person name="Stanke M."/>
            <person name="Ter-Hovhannisyan V."/>
            <person name="Tunlid A."/>
            <person name="Velagapudi R."/>
            <person name="Vision T.J."/>
            <person name="Zeng Q."/>
            <person name="Zolan M.E."/>
            <person name="Pukkila P.J."/>
        </authorList>
    </citation>
    <scope>NUCLEOTIDE SEQUENCE [LARGE SCALE GENOMIC DNA]</scope>
    <source>
        <strain evidence="3">Okayama-7 / 130 / ATCC MYA-4618 / FGSC 9003</strain>
    </source>
</reference>
<accession>A8PBK4</accession>
<evidence type="ECO:0000313" key="2">
    <source>
        <dbReference type="EMBL" id="EAU81652.2"/>
    </source>
</evidence>
<feature type="compositionally biased region" description="Low complexity" evidence="1">
    <location>
        <begin position="408"/>
        <end position="424"/>
    </location>
</feature>
<dbReference type="OrthoDB" id="3263163at2759"/>
<dbReference type="RefSeq" id="XP_001840205.2">
    <property type="nucleotide sequence ID" value="XM_001840153.2"/>
</dbReference>
<dbReference type="Proteomes" id="UP000001861">
    <property type="component" value="Unassembled WGS sequence"/>
</dbReference>
<feature type="region of interest" description="Disordered" evidence="1">
    <location>
        <begin position="379"/>
        <end position="424"/>
    </location>
</feature>
<feature type="compositionally biased region" description="Basic residues" evidence="1">
    <location>
        <begin position="288"/>
        <end position="301"/>
    </location>
</feature>
<feature type="region of interest" description="Disordered" evidence="1">
    <location>
        <begin position="223"/>
        <end position="243"/>
    </location>
</feature>
<dbReference type="eggNOG" id="ENOG502SS1I">
    <property type="taxonomic scope" value="Eukaryota"/>
</dbReference>
<feature type="region of interest" description="Disordered" evidence="1">
    <location>
        <begin position="555"/>
        <end position="582"/>
    </location>
</feature>
<dbReference type="VEuPathDB" id="FungiDB:CC1G_02668"/>
<dbReference type="KEGG" id="cci:CC1G_02668"/>
<protein>
    <submittedName>
        <fullName evidence="2">Uncharacterized protein</fullName>
    </submittedName>
</protein>
<feature type="compositionally biased region" description="Polar residues" evidence="1">
    <location>
        <begin position="689"/>
        <end position="705"/>
    </location>
</feature>
<keyword evidence="3" id="KW-1185">Reference proteome</keyword>
<name>A8PBK4_COPC7</name>
<feature type="compositionally biased region" description="Polar residues" evidence="1">
    <location>
        <begin position="756"/>
        <end position="765"/>
    </location>
</feature>
<feature type="compositionally biased region" description="Basic and acidic residues" evidence="1">
    <location>
        <begin position="302"/>
        <end position="311"/>
    </location>
</feature>
<dbReference type="OMA" id="EMRTYHE"/>
<dbReference type="AlphaFoldDB" id="A8PBK4"/>
<feature type="compositionally biased region" description="Polar residues" evidence="1">
    <location>
        <begin position="643"/>
        <end position="653"/>
    </location>
</feature>
<organism evidence="2 3">
    <name type="scientific">Coprinopsis cinerea (strain Okayama-7 / 130 / ATCC MYA-4618 / FGSC 9003)</name>
    <name type="common">Inky cap fungus</name>
    <name type="synonym">Hormographiella aspergillata</name>
    <dbReference type="NCBI Taxonomy" id="240176"/>
    <lineage>
        <taxon>Eukaryota</taxon>
        <taxon>Fungi</taxon>
        <taxon>Dikarya</taxon>
        <taxon>Basidiomycota</taxon>
        <taxon>Agaricomycotina</taxon>
        <taxon>Agaricomycetes</taxon>
        <taxon>Agaricomycetidae</taxon>
        <taxon>Agaricales</taxon>
        <taxon>Agaricineae</taxon>
        <taxon>Psathyrellaceae</taxon>
        <taxon>Coprinopsis</taxon>
    </lineage>
</organism>
<dbReference type="InParanoid" id="A8PBK4"/>
<feature type="region of interest" description="Disordered" evidence="1">
    <location>
        <begin position="746"/>
        <end position="765"/>
    </location>
</feature>
<gene>
    <name evidence="2" type="ORF">CC1G_02668</name>
</gene>
<dbReference type="EMBL" id="AACS02000004">
    <property type="protein sequence ID" value="EAU81652.2"/>
    <property type="molecule type" value="Genomic_DNA"/>
</dbReference>
<dbReference type="HOGENOM" id="CLU_029713_0_0_1"/>
<feature type="compositionally biased region" description="Low complexity" evidence="1">
    <location>
        <begin position="667"/>
        <end position="688"/>
    </location>
</feature>
<feature type="compositionally biased region" description="Polar residues" evidence="1">
    <location>
        <begin position="394"/>
        <end position="407"/>
    </location>
</feature>
<sequence length="765" mass="81776">MTDSMLFKTTGPNQPVDVLLLVENSQEMSYIWDDLRDRYLARLMDRLKAATETSANPVNVWVLESQPLQASATTLPRQYHDPHHALREVCLNYMPENRISSTKVDSAIDFLASLTNAHAHEVPALHLIVVAVSTLIDNTETSAIIGMGGAAELSTWGYLAKRLSQANIYFHTVTRSKEDMTALTTMFDETLRLHRGIEDVASFPVQSEVKLRLSMAPMAPTDNFQGYSQVNPPPRPTRIMMPPRRNTFPFDACYTEQYYDEQQQVSRPPDMDTSPSLVTQLQQVHGLTKKKVYGAKPQRKPFFKDERVERPDGRTYHHAATALHTAPPAYLPDGVAQQHASLSSAGGRMPSLSKVHRLSRIQSSPADVQPRRYLGWAGRESRLSSPEPVEPLGSPSSATGYSDVSPTASSYISSDVSSPVSPASVEDYYSAGQSGIAHVPGIVNGGHSDPSWLQSGYSAPYASPSHVMPPIQQGYFAPQPASSIPIYPEVPIQMYSPGYPGVLTPGHEMSLSDGIPVPVEPSKSPSSMPLLSPGINTVSQPSVPATKPNAVISEAITPAAPPPPAAEASTKKSRHKPEDDEYIELDPKYIEATTNLFNELFPNAGRLPETSPSGTKPALNGTINSSSGSSSPKDVRTCPPGSRVSNGSTTPPSIASGPPGPTPTKLATSSTVTSSSMSASATSSSGSTVDKTYSSTASHGFQQPYTTTTSSSVYPVASGVTPGSLVPVAADPQSVMQAIPVTNPYHGGSVYPPARGTSSLTGWAG</sequence>
<feature type="region of interest" description="Disordered" evidence="1">
    <location>
        <begin position="288"/>
        <end position="311"/>
    </location>
</feature>
<comment type="caution">
    <text evidence="2">The sequence shown here is derived from an EMBL/GenBank/DDBJ whole genome shotgun (WGS) entry which is preliminary data.</text>
</comment>
<proteinExistence type="predicted"/>
<dbReference type="GeneID" id="6016837"/>
<evidence type="ECO:0000313" key="3">
    <source>
        <dbReference type="Proteomes" id="UP000001861"/>
    </source>
</evidence>
<feature type="region of interest" description="Disordered" evidence="1">
    <location>
        <begin position="602"/>
        <end position="709"/>
    </location>
</feature>
<evidence type="ECO:0000256" key="1">
    <source>
        <dbReference type="SAM" id="MobiDB-lite"/>
    </source>
</evidence>